<protein>
    <recommendedName>
        <fullName evidence="3">DUF2771 domain-containing protein</fullName>
    </recommendedName>
</protein>
<evidence type="ECO:0000313" key="1">
    <source>
        <dbReference type="EMBL" id="AJE84619.1"/>
    </source>
</evidence>
<gene>
    <name evidence="1" type="ORF">SLNWT_4243</name>
</gene>
<proteinExistence type="predicted"/>
<dbReference type="Proteomes" id="UP000031523">
    <property type="component" value="Chromosome"/>
</dbReference>
<dbReference type="EMBL" id="CP010519">
    <property type="protein sequence ID" value="AJE84619.1"/>
    <property type="molecule type" value="Genomic_DNA"/>
</dbReference>
<reference evidence="1 2" key="1">
    <citation type="submission" date="2015-01" db="EMBL/GenBank/DDBJ databases">
        <title>Enhanced salinomycin production by adjusting the supply of polyketide extender units in Streptomyce albus DSM 41398.</title>
        <authorList>
            <person name="Lu C."/>
        </authorList>
    </citation>
    <scope>NUCLEOTIDE SEQUENCE [LARGE SCALE GENOMIC DNA]</scope>
    <source>
        <strain evidence="2">ATCC 21838 / DSM 41398 / FERM P-419 / JCM 4703 / NBRC 107858</strain>
    </source>
</reference>
<dbReference type="KEGG" id="sals:SLNWT_4243"/>
<keyword evidence="2" id="KW-1185">Reference proteome</keyword>
<organism evidence="1 2">
    <name type="scientific">Streptomyces albus (strain ATCC 21838 / DSM 41398 / FERM P-419 / JCM 4703 / NBRC 107858)</name>
    <dbReference type="NCBI Taxonomy" id="1081613"/>
    <lineage>
        <taxon>Bacteria</taxon>
        <taxon>Bacillati</taxon>
        <taxon>Actinomycetota</taxon>
        <taxon>Actinomycetes</taxon>
        <taxon>Kitasatosporales</taxon>
        <taxon>Streptomycetaceae</taxon>
        <taxon>Streptomyces</taxon>
    </lineage>
</organism>
<dbReference type="AlphaFoldDB" id="A0A0B5ESG1"/>
<evidence type="ECO:0008006" key="3">
    <source>
        <dbReference type="Google" id="ProtNLM"/>
    </source>
</evidence>
<sequence>MTTPLAAEPPARATSARRRAFAVLAAAAAGPLVLTACDKPTPIATVTVGTDSVHSEAECYNEGDEPLSTEQVKSCLTASKGIKTIKVHADETVRFGVEPDIADKGWALLLNGQPITEPLKRTYTTVPGSVFFNQQYGAQGDSTTVSIAKGDNQKAYGLWSFKLTKED</sequence>
<evidence type="ECO:0000313" key="2">
    <source>
        <dbReference type="Proteomes" id="UP000031523"/>
    </source>
</evidence>
<accession>A0A0B5ESG1</accession>
<name>A0A0B5ESG1_STRA4</name>